<evidence type="ECO:0000313" key="2">
    <source>
        <dbReference type="EMBL" id="CAI5441851.1"/>
    </source>
</evidence>
<keyword evidence="3" id="KW-1185">Reference proteome</keyword>
<organism evidence="2 3">
    <name type="scientific">Caenorhabditis angaria</name>
    <dbReference type="NCBI Taxonomy" id="860376"/>
    <lineage>
        <taxon>Eukaryota</taxon>
        <taxon>Metazoa</taxon>
        <taxon>Ecdysozoa</taxon>
        <taxon>Nematoda</taxon>
        <taxon>Chromadorea</taxon>
        <taxon>Rhabditida</taxon>
        <taxon>Rhabditina</taxon>
        <taxon>Rhabditomorpha</taxon>
        <taxon>Rhabditoidea</taxon>
        <taxon>Rhabditidae</taxon>
        <taxon>Peloderinae</taxon>
        <taxon>Caenorhabditis</taxon>
    </lineage>
</organism>
<evidence type="ECO:0000313" key="3">
    <source>
        <dbReference type="Proteomes" id="UP001152747"/>
    </source>
</evidence>
<protein>
    <submittedName>
        <fullName evidence="2">Uncharacterized protein</fullName>
    </submittedName>
</protein>
<evidence type="ECO:0000256" key="1">
    <source>
        <dbReference type="SAM" id="MobiDB-lite"/>
    </source>
</evidence>
<dbReference type="Proteomes" id="UP001152747">
    <property type="component" value="Unassembled WGS sequence"/>
</dbReference>
<reference evidence="2" key="1">
    <citation type="submission" date="2022-11" db="EMBL/GenBank/DDBJ databases">
        <authorList>
            <person name="Kikuchi T."/>
        </authorList>
    </citation>
    <scope>NUCLEOTIDE SEQUENCE</scope>
    <source>
        <strain evidence="2">PS1010</strain>
    </source>
</reference>
<accession>A0A9P1MZE5</accession>
<proteinExistence type="predicted"/>
<dbReference type="OrthoDB" id="5849698at2759"/>
<dbReference type="AlphaFoldDB" id="A0A9P1MZE5"/>
<feature type="region of interest" description="Disordered" evidence="1">
    <location>
        <begin position="1"/>
        <end position="42"/>
    </location>
</feature>
<name>A0A9P1MZE5_9PELO</name>
<dbReference type="EMBL" id="CANHGI010000002">
    <property type="protein sequence ID" value="CAI5441851.1"/>
    <property type="molecule type" value="Genomic_DNA"/>
</dbReference>
<gene>
    <name evidence="2" type="ORF">CAMP_LOCUS4488</name>
</gene>
<sequence>MEKSVRSAKPKVTITGKVPEKKAQPATATSKTEVTAPPPTEGFQIRDEVEMLRAGFKNRHGEAVKSQGVESMNIELN</sequence>
<comment type="caution">
    <text evidence="2">The sequence shown here is derived from an EMBL/GenBank/DDBJ whole genome shotgun (WGS) entry which is preliminary data.</text>
</comment>